<evidence type="ECO:0000256" key="1">
    <source>
        <dbReference type="ARBA" id="ARBA00022679"/>
    </source>
</evidence>
<dbReference type="RefSeq" id="WP_368635886.1">
    <property type="nucleotide sequence ID" value="NZ_JBFRHK010000003.1"/>
</dbReference>
<dbReference type="InterPro" id="IPR000182">
    <property type="entry name" value="GNAT_dom"/>
</dbReference>
<keyword evidence="5" id="KW-1185">Reference proteome</keyword>
<feature type="domain" description="N-acetyltransferase" evidence="3">
    <location>
        <begin position="1"/>
        <end position="138"/>
    </location>
</feature>
<dbReference type="Proteomes" id="UP001558534">
    <property type="component" value="Unassembled WGS sequence"/>
</dbReference>
<keyword evidence="1" id="KW-0808">Transferase</keyword>
<dbReference type="PANTHER" id="PTHR43626">
    <property type="entry name" value="ACYL-COA N-ACYLTRANSFERASE"/>
    <property type="match status" value="1"/>
</dbReference>
<evidence type="ECO:0000313" key="5">
    <source>
        <dbReference type="Proteomes" id="UP001558534"/>
    </source>
</evidence>
<dbReference type="InterPro" id="IPR016181">
    <property type="entry name" value="Acyl_CoA_acyltransferase"/>
</dbReference>
<reference evidence="4 5" key="1">
    <citation type="submission" date="2024-07" db="EMBL/GenBank/DDBJ databases">
        <title>Characterization of a bacterium isolated from hydrolysated instant sea cucumber by whole-genome sequencing and metabolomics.</title>
        <authorList>
            <person name="Luo X."/>
            <person name="Zhang Z."/>
            <person name="Zheng Z."/>
            <person name="Zhang W."/>
            <person name="Ming T."/>
            <person name="Jiao L."/>
            <person name="Su X."/>
            <person name="Kong F."/>
            <person name="Xu J."/>
        </authorList>
    </citation>
    <scope>NUCLEOTIDE SEQUENCE [LARGE SCALE GENOMIC DNA]</scope>
    <source>
        <strain evidence="4 5">XL-2024</strain>
    </source>
</reference>
<organism evidence="4 5">
    <name type="scientific">Lysinibacillus xylanilyticus</name>
    <dbReference type="NCBI Taxonomy" id="582475"/>
    <lineage>
        <taxon>Bacteria</taxon>
        <taxon>Bacillati</taxon>
        <taxon>Bacillota</taxon>
        <taxon>Bacilli</taxon>
        <taxon>Bacillales</taxon>
        <taxon>Bacillaceae</taxon>
        <taxon>Lysinibacillus</taxon>
    </lineage>
</organism>
<dbReference type="CDD" id="cd04301">
    <property type="entry name" value="NAT_SF"/>
    <property type="match status" value="1"/>
</dbReference>
<sequence length="138" mass="15987">MTYVISEENPTIGAYKTLHQTTGWNAKGLYTYDQLYQAISNSWYSASIYDDMTLIGYGRIISDGIYQTFICDVMVHPDYQRKGVGTMVMEVLLEHCQKENIKWIQLSCAKGKQHFYQKLGFKVRDPDAPGMMLFYEQL</sequence>
<dbReference type="InterPro" id="IPR045039">
    <property type="entry name" value="NSI-like"/>
</dbReference>
<accession>A0ABV3VVN8</accession>
<name>A0ABV3VVN8_9BACI</name>
<dbReference type="Gene3D" id="3.40.630.30">
    <property type="match status" value="1"/>
</dbReference>
<evidence type="ECO:0000313" key="4">
    <source>
        <dbReference type="EMBL" id="MEX3744978.1"/>
    </source>
</evidence>
<evidence type="ECO:0000256" key="2">
    <source>
        <dbReference type="ARBA" id="ARBA00023315"/>
    </source>
</evidence>
<dbReference type="PANTHER" id="PTHR43626:SF4">
    <property type="entry name" value="GCN5-RELATED N-ACETYLTRANSFERASE 2, CHLOROPLASTIC"/>
    <property type="match status" value="1"/>
</dbReference>
<dbReference type="EMBL" id="JBFRHK010000003">
    <property type="protein sequence ID" value="MEX3744978.1"/>
    <property type="molecule type" value="Genomic_DNA"/>
</dbReference>
<proteinExistence type="predicted"/>
<dbReference type="Pfam" id="PF00583">
    <property type="entry name" value="Acetyltransf_1"/>
    <property type="match status" value="1"/>
</dbReference>
<keyword evidence="2" id="KW-0012">Acyltransferase</keyword>
<gene>
    <name evidence="4" type="ORF">AB1300_07490</name>
</gene>
<dbReference type="SUPFAM" id="SSF55729">
    <property type="entry name" value="Acyl-CoA N-acyltransferases (Nat)"/>
    <property type="match status" value="1"/>
</dbReference>
<evidence type="ECO:0000259" key="3">
    <source>
        <dbReference type="PROSITE" id="PS51186"/>
    </source>
</evidence>
<dbReference type="PROSITE" id="PS51186">
    <property type="entry name" value="GNAT"/>
    <property type="match status" value="1"/>
</dbReference>
<comment type="caution">
    <text evidence="4">The sequence shown here is derived from an EMBL/GenBank/DDBJ whole genome shotgun (WGS) entry which is preliminary data.</text>
</comment>
<protein>
    <submittedName>
        <fullName evidence="4">GNAT family N-acetyltransferase</fullName>
    </submittedName>
</protein>